<protein>
    <recommendedName>
        <fullName evidence="4">Leucine-binding protein domain-containing protein</fullName>
    </recommendedName>
</protein>
<keyword evidence="2 3" id="KW-0732">Signal</keyword>
<keyword evidence="6" id="KW-1185">Reference proteome</keyword>
<proteinExistence type="inferred from homology"/>
<evidence type="ECO:0000313" key="5">
    <source>
        <dbReference type="EMBL" id="OZC01909.1"/>
    </source>
</evidence>
<dbReference type="Gene3D" id="3.40.50.2300">
    <property type="match status" value="2"/>
</dbReference>
<evidence type="ECO:0000256" key="1">
    <source>
        <dbReference type="ARBA" id="ARBA00010062"/>
    </source>
</evidence>
<sequence>MVRFSTLCLALSLLVAAPLAAQPETADVLTAANNTFDSGLESYNAGTYDEAYGLFMNVARGYPYHERTTAALLMAGKAAYADGLFSRARTALDQLITEYPASRYAEEARRVLAQASGADVQVPFDLGVILPAGSEDAYLGQAVFNGIRIAVEEHNAGSPRRPVRLIFRDTGGSAENAAQAVRDAAAAGAEAVIGPLYSGEAVMAAQAAQEAGIPLLAPLATAADVTEGRTLAFQANPTFPARGRAMARYAVNVLGYRRLGVVSESNTFGEDMGTAFAQEASRLGAAVVFQERLVGAAGWGDLERRVGASVLGRAQAVYLPVTGEDAPAYAADALRSLEGLAAPPRPLGNTEWEGLTTSRARASRLAALFTRDFFSPPGAVDAFGARYRELSGIGPDRLALMGYDLTGFVARNLDASGEGSLADRLRAATTYQGLGHRFNFDGGQVNTALFILAYRDGNAILVE</sequence>
<dbReference type="Proteomes" id="UP000216446">
    <property type="component" value="Unassembled WGS sequence"/>
</dbReference>
<reference evidence="5 6" key="1">
    <citation type="submission" date="2016-11" db="EMBL/GenBank/DDBJ databases">
        <title>Study of marine rhodopsin-containing bacteria.</title>
        <authorList>
            <person name="Yoshizawa S."/>
            <person name="Kumagai Y."/>
            <person name="Kogure K."/>
        </authorList>
    </citation>
    <scope>NUCLEOTIDE SEQUENCE [LARGE SCALE GENOMIC DNA]</scope>
    <source>
        <strain evidence="5 6">SG-29</strain>
    </source>
</reference>
<dbReference type="RefSeq" id="WP_094545560.1">
    <property type="nucleotide sequence ID" value="NZ_MQWB01000001.1"/>
</dbReference>
<dbReference type="Gene3D" id="1.25.40.10">
    <property type="entry name" value="Tetratricopeptide repeat domain"/>
    <property type="match status" value="1"/>
</dbReference>
<dbReference type="Pfam" id="PF13458">
    <property type="entry name" value="Peripla_BP_6"/>
    <property type="match status" value="1"/>
</dbReference>
<comment type="similarity">
    <text evidence="1">Belongs to the leucine-binding protein family.</text>
</comment>
<dbReference type="EMBL" id="MQWB01000001">
    <property type="protein sequence ID" value="OZC01909.1"/>
    <property type="molecule type" value="Genomic_DNA"/>
</dbReference>
<dbReference type="InParanoid" id="A0A259TVW6"/>
<gene>
    <name evidence="5" type="ORF">BSZ36_02245</name>
</gene>
<dbReference type="SUPFAM" id="SSF53822">
    <property type="entry name" value="Periplasmic binding protein-like I"/>
    <property type="match status" value="1"/>
</dbReference>
<dbReference type="PANTHER" id="PTHR30483">
    <property type="entry name" value="LEUCINE-SPECIFIC-BINDING PROTEIN"/>
    <property type="match status" value="1"/>
</dbReference>
<evidence type="ECO:0000256" key="2">
    <source>
        <dbReference type="ARBA" id="ARBA00022729"/>
    </source>
</evidence>
<comment type="caution">
    <text evidence="5">The sequence shown here is derived from an EMBL/GenBank/DDBJ whole genome shotgun (WGS) entry which is preliminary data.</text>
</comment>
<organism evidence="5 6">
    <name type="scientific">Rubricoccus marinus</name>
    <dbReference type="NCBI Taxonomy" id="716817"/>
    <lineage>
        <taxon>Bacteria</taxon>
        <taxon>Pseudomonadati</taxon>
        <taxon>Rhodothermota</taxon>
        <taxon>Rhodothermia</taxon>
        <taxon>Rhodothermales</taxon>
        <taxon>Rubricoccaceae</taxon>
        <taxon>Rubricoccus</taxon>
    </lineage>
</organism>
<feature type="signal peptide" evidence="3">
    <location>
        <begin position="1"/>
        <end position="21"/>
    </location>
</feature>
<evidence type="ECO:0000256" key="3">
    <source>
        <dbReference type="SAM" id="SignalP"/>
    </source>
</evidence>
<dbReference type="InterPro" id="IPR028082">
    <property type="entry name" value="Peripla_BP_I"/>
</dbReference>
<feature type="chain" id="PRO_5013215044" description="Leucine-binding protein domain-containing protein" evidence="3">
    <location>
        <begin position="22"/>
        <end position="463"/>
    </location>
</feature>
<dbReference type="PANTHER" id="PTHR30483:SF6">
    <property type="entry name" value="PERIPLASMIC BINDING PROTEIN OF ABC TRANSPORTER FOR NATURAL AMINO ACIDS"/>
    <property type="match status" value="1"/>
</dbReference>
<feature type="domain" description="Leucine-binding protein" evidence="4">
    <location>
        <begin position="126"/>
        <end position="456"/>
    </location>
</feature>
<evidence type="ECO:0000259" key="4">
    <source>
        <dbReference type="Pfam" id="PF13458"/>
    </source>
</evidence>
<dbReference type="InterPro" id="IPR051010">
    <property type="entry name" value="BCAA_transport"/>
</dbReference>
<accession>A0A259TVW6</accession>
<name>A0A259TVW6_9BACT</name>
<dbReference type="InterPro" id="IPR011990">
    <property type="entry name" value="TPR-like_helical_dom_sf"/>
</dbReference>
<dbReference type="AlphaFoldDB" id="A0A259TVW6"/>
<evidence type="ECO:0000313" key="6">
    <source>
        <dbReference type="Proteomes" id="UP000216446"/>
    </source>
</evidence>
<dbReference type="InterPro" id="IPR028081">
    <property type="entry name" value="Leu-bd"/>
</dbReference>
<dbReference type="OrthoDB" id="1490175at2"/>